<organism evidence="1">
    <name type="scientific">hydrothermal vent metagenome</name>
    <dbReference type="NCBI Taxonomy" id="652676"/>
    <lineage>
        <taxon>unclassified sequences</taxon>
        <taxon>metagenomes</taxon>
        <taxon>ecological metagenomes</taxon>
    </lineage>
</organism>
<gene>
    <name evidence="1" type="ORF">MNBD_ALPHA05-1985</name>
</gene>
<reference evidence="1" key="1">
    <citation type="submission" date="2018-06" db="EMBL/GenBank/DDBJ databases">
        <authorList>
            <person name="Zhirakovskaya E."/>
        </authorList>
    </citation>
    <scope>NUCLEOTIDE SEQUENCE</scope>
</reference>
<protein>
    <recommendedName>
        <fullName evidence="2">PAS domain-containing protein</fullName>
    </recommendedName>
</protein>
<evidence type="ECO:0008006" key="2">
    <source>
        <dbReference type="Google" id="ProtNLM"/>
    </source>
</evidence>
<accession>A0A3B0TLZ5</accession>
<proteinExistence type="predicted"/>
<dbReference type="AlphaFoldDB" id="A0A3B0TLZ5"/>
<dbReference type="EMBL" id="UOEH01000633">
    <property type="protein sequence ID" value="VAW08056.1"/>
    <property type="molecule type" value="Genomic_DNA"/>
</dbReference>
<sequence>MQTGLLETPAILKERRLTHRVQKSWSDCADGGLPSWDDIQELDLGADWRSCFAVDLSLSDKFPYFIFLGENLSRLALTYLSDRTHRELTPVDMAVAKMDEAALSRAPVFHSNMLRFPGRRNILFRSVVLPLSENGEDVTHIFGAASGKGA</sequence>
<name>A0A3B0TLZ5_9ZZZZ</name>
<evidence type="ECO:0000313" key="1">
    <source>
        <dbReference type="EMBL" id="VAW08056.1"/>
    </source>
</evidence>